<evidence type="ECO:0008006" key="4">
    <source>
        <dbReference type="Google" id="ProtNLM"/>
    </source>
</evidence>
<keyword evidence="1" id="KW-0732">Signal</keyword>
<proteinExistence type="predicted"/>
<reference evidence="2 3" key="1">
    <citation type="journal article" date="2016" name="Nat. Commun.">
        <title>Thousands of microbial genomes shed light on interconnected biogeochemical processes in an aquifer system.</title>
        <authorList>
            <person name="Anantharaman K."/>
            <person name="Brown C.T."/>
            <person name="Hug L.A."/>
            <person name="Sharon I."/>
            <person name="Castelle C.J."/>
            <person name="Probst A.J."/>
            <person name="Thomas B.C."/>
            <person name="Singh A."/>
            <person name="Wilkins M.J."/>
            <person name="Karaoz U."/>
            <person name="Brodie E.L."/>
            <person name="Williams K.H."/>
            <person name="Hubbard S.S."/>
            <person name="Banfield J.F."/>
        </authorList>
    </citation>
    <scope>NUCLEOTIDE SEQUENCE [LARGE SCALE GENOMIC DNA]</scope>
</reference>
<dbReference type="EMBL" id="MFLJ01000009">
    <property type="protein sequence ID" value="OGG64864.1"/>
    <property type="molecule type" value="Genomic_DNA"/>
</dbReference>
<accession>A0A1F6DTU6</accession>
<evidence type="ECO:0000313" key="2">
    <source>
        <dbReference type="EMBL" id="OGG64864.1"/>
    </source>
</evidence>
<comment type="caution">
    <text evidence="2">The sequence shown here is derived from an EMBL/GenBank/DDBJ whole genome shotgun (WGS) entry which is preliminary data.</text>
</comment>
<dbReference type="STRING" id="1798496.A3C94_01265"/>
<organism evidence="2 3">
    <name type="scientific">Candidatus Kaiserbacteria bacterium RIFCSPHIGHO2_02_FULL_55_17</name>
    <dbReference type="NCBI Taxonomy" id="1798496"/>
    <lineage>
        <taxon>Bacteria</taxon>
        <taxon>Candidatus Kaiseribacteriota</taxon>
    </lineage>
</organism>
<dbReference type="AlphaFoldDB" id="A0A1F6DTU6"/>
<protein>
    <recommendedName>
        <fullName evidence="4">IPT/TIG domain-containing protein</fullName>
    </recommendedName>
</protein>
<evidence type="ECO:0000256" key="1">
    <source>
        <dbReference type="SAM" id="SignalP"/>
    </source>
</evidence>
<sequence length="641" mass="63339">MGRSKISALVIGSLLSVLPFSSIAFAATPSIFYTSTGTTPFSAVSVSGSGFSPGETAQVFLGLSSTSAAADGGGNFSGANITIPSLSSGLYYIIAVGQTSGSVAFSSIFVNSFFPNVSPSSWYIAPGSELTWSGSGFAPNEGVTVTGSGGTPVASFNADASGGFAGAGASTVPYSARNSNLSFNVHGVQSGVTIPITIGVSDLYPYAIPSTWYATAGTLVSFSGFSFGAHEEVGVHLGASSTVLATATTDAAGSFTGEGTTTLPFGSATAEFRLVGHESGVTAVVPITLAAFYPSLSPSAYYAPPTSQITVGGSGFAAGESIILTVGGAAAGSATTTSDGSFAPLPVTLPGTPNTTVAISAQGALSGASAAFTMTVGQYYPDVTPSTWFTYPGNSVSFSGSGFGPNETVTMSGAASGTTTTDGTGNFSGLGVLIPIGASGTANFTFIGANTVATSNIGIALGVRNAAIWFDNYYAQGGTPLTVLGAGFGNNESVALSANGSIFATVSADGDGNLSAATAIPYAPAGELSITATGLTTGATASASLIVAPVYIDLQLASYAVAAGSPVTFIGHGYLPNDPIDITSDRTGSTILASFTADTGGNFNDSSFVIPADWVDGALTVTAHGGYSFTAIPITLWVIGL</sequence>
<gene>
    <name evidence="2" type="ORF">A3C94_01265</name>
</gene>
<evidence type="ECO:0000313" key="3">
    <source>
        <dbReference type="Proteomes" id="UP000177232"/>
    </source>
</evidence>
<name>A0A1F6DTU6_9BACT</name>
<dbReference type="Proteomes" id="UP000177232">
    <property type="component" value="Unassembled WGS sequence"/>
</dbReference>
<feature type="chain" id="PRO_5009523947" description="IPT/TIG domain-containing protein" evidence="1">
    <location>
        <begin position="27"/>
        <end position="641"/>
    </location>
</feature>
<feature type="signal peptide" evidence="1">
    <location>
        <begin position="1"/>
        <end position="26"/>
    </location>
</feature>